<dbReference type="EMBL" id="CM047944">
    <property type="protein sequence ID" value="KAI9899307.1"/>
    <property type="molecule type" value="Genomic_DNA"/>
</dbReference>
<reference evidence="1" key="1">
    <citation type="submission" date="2022-10" db="EMBL/GenBank/DDBJ databases">
        <title>Complete Genome of Trichothecium roseum strain YXFP-22015, a Plant Pathogen Isolated from Citrus.</title>
        <authorList>
            <person name="Wang Y."/>
            <person name="Zhu L."/>
        </authorList>
    </citation>
    <scope>NUCLEOTIDE SEQUENCE</scope>
    <source>
        <strain evidence="1">YXFP-22015</strain>
    </source>
</reference>
<dbReference type="Proteomes" id="UP001163324">
    <property type="component" value="Chromosome 5"/>
</dbReference>
<accession>A0ACC0V0G8</accession>
<name>A0ACC0V0G8_9HYPO</name>
<organism evidence="1 2">
    <name type="scientific">Trichothecium roseum</name>
    <dbReference type="NCBI Taxonomy" id="47278"/>
    <lineage>
        <taxon>Eukaryota</taxon>
        <taxon>Fungi</taxon>
        <taxon>Dikarya</taxon>
        <taxon>Ascomycota</taxon>
        <taxon>Pezizomycotina</taxon>
        <taxon>Sordariomycetes</taxon>
        <taxon>Hypocreomycetidae</taxon>
        <taxon>Hypocreales</taxon>
        <taxon>Hypocreales incertae sedis</taxon>
        <taxon>Trichothecium</taxon>
    </lineage>
</organism>
<protein>
    <submittedName>
        <fullName evidence="1">Uncharacterized protein</fullName>
    </submittedName>
</protein>
<sequence>MDIHRCRFVPYQPSAINAIAFSHPKTKSGQAVTDARLAIGRANGDVEIWNPQSGAWHQELIIRGGKDRSIDGLVWVNEPDQDFGDGRILAGKSRLFSIGYTSAVTEWDLEKGKPKRYASGQHGDIWCMAAQPALSHVEKGSESQASNKLIAGTIDGELVMYSIEDDDLRFQRVMVRSPTKKAQMVSMAFQSRKVVIVGCSDSTIRAYNTSNGHMIRRMTLGSDLVGGSKEIIAWAVQCLPNGNIVSGDSTGQVCIWDGKTYTQAQRVQSHKSDVLSLAVSADGTSIVSGGMDRRTVHYKPGQGGRWTKVWGRRYHDHDVKAMAAFESTRISVVVSGGPDANPILVPLKEMGRENHRTIPSLPHQTPIASAPDARFIVSWWDREVNIWALRNSANQLLDSEEEEADLKQNRKLLKTIVVKGDSNISSATINKQGSLLVVSTTTDVKAFQLTHSDPTRPSDVLVEAIEIPERLSRLGATSIQLSPDSNWLCAVQEGRNVLVASVGQSRGAEGTSTTFTGIKRVSRVHHDIPRHVQNGGLGRYDRNIVQMTFSTDSRMLAVADLAGYVDTWVLNSEDIANASHEDDVSSDDSDSSQDEETDVEAAERWVRNPNSKVLPKLPSAPTLLSFSDDVPGNDKADYTLLAITSTWHILAFHPLQGSLTSWSRKHPRKALPTTVRNLLDLAKGVVWQGSRAWVYGISFLTMIDFSLDIPKTDAEVPDQSGVKRKRKGATSGAGGKMALSNLTPHSIRKHASGGQEEDIDMDDAQPVDDASNSEDDEDAGDDASKGNELAQLRANGTLQANGSSKFRSWWITFKYRPIFGIVPLSSDGDLEVALVERPIWDVEMAERYYVGEEWER</sequence>
<evidence type="ECO:0000313" key="1">
    <source>
        <dbReference type="EMBL" id="KAI9899307.1"/>
    </source>
</evidence>
<proteinExistence type="predicted"/>
<gene>
    <name evidence="1" type="ORF">N3K66_005768</name>
</gene>
<evidence type="ECO:0000313" key="2">
    <source>
        <dbReference type="Proteomes" id="UP001163324"/>
    </source>
</evidence>
<keyword evidence="2" id="KW-1185">Reference proteome</keyword>
<comment type="caution">
    <text evidence="1">The sequence shown here is derived from an EMBL/GenBank/DDBJ whole genome shotgun (WGS) entry which is preliminary data.</text>
</comment>